<proteinExistence type="inferred from homology"/>
<evidence type="ECO:0000259" key="12">
    <source>
        <dbReference type="PROSITE" id="PS51856"/>
    </source>
</evidence>
<dbReference type="InterPro" id="IPR011129">
    <property type="entry name" value="CSD"/>
</dbReference>
<comment type="similarity">
    <text evidence="9 11">Belongs to the Rho family.</text>
</comment>
<dbReference type="Gene3D" id="3.40.50.300">
    <property type="entry name" value="P-loop containing nucleotide triphosphate hydrolases"/>
    <property type="match status" value="1"/>
</dbReference>
<keyword evidence="2 9" id="KW-0547">Nucleotide-binding</keyword>
<dbReference type="GO" id="GO:0006353">
    <property type="term" value="P:DNA-templated transcription termination"/>
    <property type="evidence" value="ECO:0007669"/>
    <property type="project" value="UniProtKB-UniRule"/>
</dbReference>
<dbReference type="SMART" id="SM00959">
    <property type="entry name" value="Rho_N"/>
    <property type="match status" value="1"/>
</dbReference>
<keyword evidence="5 9" id="KW-0067">ATP-binding</keyword>
<feature type="binding site" evidence="9">
    <location>
        <begin position="169"/>
        <end position="174"/>
    </location>
    <ligand>
        <name>ATP</name>
        <dbReference type="ChEBI" id="CHEBI:30616"/>
    </ligand>
</feature>
<dbReference type="NCBIfam" id="NF006886">
    <property type="entry name" value="PRK09376.1"/>
    <property type="match status" value="1"/>
</dbReference>
<evidence type="ECO:0000256" key="9">
    <source>
        <dbReference type="HAMAP-Rule" id="MF_01884"/>
    </source>
</evidence>
<evidence type="ECO:0000256" key="1">
    <source>
        <dbReference type="ARBA" id="ARBA00022472"/>
    </source>
</evidence>
<comment type="caution">
    <text evidence="9">Lacks conserved residue(s) required for the propagation of feature annotation.</text>
</comment>
<evidence type="ECO:0000256" key="11">
    <source>
        <dbReference type="PROSITE-ProRule" id="PRU01203"/>
    </source>
</evidence>
<keyword evidence="8 9" id="KW-0804">Transcription</keyword>
<dbReference type="FunFam" id="2.40.50.140:FF:000010">
    <property type="entry name" value="Transcription termination factor Rho"/>
    <property type="match status" value="1"/>
</dbReference>
<dbReference type="InterPro" id="IPR000194">
    <property type="entry name" value="ATPase_F1/V1/A1_a/bsu_nucl-bd"/>
</dbReference>
<dbReference type="EC" id="3.6.4.-" evidence="9 10"/>
<dbReference type="AlphaFoldDB" id="A0A1T2LDG4"/>
<dbReference type="STRING" id="1918949.BOW51_03890"/>
<comment type="caution">
    <text evidence="13">The sequence shown here is derived from an EMBL/GenBank/DDBJ whole genome shotgun (WGS) entry which is preliminary data.</text>
</comment>
<dbReference type="Pfam" id="PF00006">
    <property type="entry name" value="ATP-synt_ab"/>
    <property type="match status" value="1"/>
</dbReference>
<dbReference type="InterPro" id="IPR011112">
    <property type="entry name" value="Rho-like_N"/>
</dbReference>
<keyword evidence="1 9" id="KW-0806">Transcription termination</keyword>
<dbReference type="PANTHER" id="PTHR46425:SF1">
    <property type="entry name" value="TRANSCRIPTION TERMINATION FACTOR RHO"/>
    <property type="match status" value="1"/>
</dbReference>
<sequence length="419" mass="47027">MNLTELKKMPIPELVKLAQSMDIQETGRSRKQDLIFSILKAHAKKGEDIYGDGVLEILSDGFGFLRSADSSFLAGPDDIYVSPSQIRRFSLRTGDSISGKIRPPKETERYFALLKIDEINFDKPENAKNKILFENFTPLFANKKFKLEVGNGSTEDITARTIELVAPIGKGQRGLIVSPPKAGKTMLMQNIAQSIANNHPEVHLIVLLIDERPEEVTEMARSVRGEVVSSTFDEPAARHVQVAEMVIEKAKRLVEHNKDVVILLDSITRLARAYNTVVPSSGKVLTGGVDANALQRPKRFFGAARNVEEGGSLTIIATALVDTGSRMDDVIYEEFKGTGNMEVHLDRRIAEKRIFPSININRSGTRREDLLMPAVELQKMWILRKILHPMDEVAAMEFMFDKLKQTKTNDEFFESMKKK</sequence>
<evidence type="ECO:0000256" key="4">
    <source>
        <dbReference type="ARBA" id="ARBA00022806"/>
    </source>
</evidence>
<evidence type="ECO:0000256" key="3">
    <source>
        <dbReference type="ARBA" id="ARBA00022801"/>
    </source>
</evidence>
<feature type="domain" description="Rho RNA-BD" evidence="12">
    <location>
        <begin position="48"/>
        <end position="123"/>
    </location>
</feature>
<dbReference type="GO" id="GO:0004386">
    <property type="term" value="F:helicase activity"/>
    <property type="evidence" value="ECO:0007669"/>
    <property type="project" value="UniProtKB-UniRule"/>
</dbReference>
<dbReference type="InterPro" id="IPR011113">
    <property type="entry name" value="Rho_RNA-bd"/>
</dbReference>
<evidence type="ECO:0000313" key="13">
    <source>
        <dbReference type="EMBL" id="OOZ43130.1"/>
    </source>
</evidence>
<reference evidence="13 14" key="1">
    <citation type="submission" date="2016-11" db="EMBL/GenBank/DDBJ databases">
        <title>Mixed transmission modes and dynamic genome evolution in an obligate animal-bacterial symbiosis.</title>
        <authorList>
            <person name="Russell S.L."/>
            <person name="Corbett-Detig R.B."/>
            <person name="Cavanaugh C.M."/>
        </authorList>
    </citation>
    <scope>NUCLEOTIDE SEQUENCE [LARGE SCALE GENOMIC DNA]</scope>
    <source>
        <strain evidence="13">Sp-SM6</strain>
    </source>
</reference>
<dbReference type="OrthoDB" id="9805197at2"/>
<dbReference type="InterPro" id="IPR027417">
    <property type="entry name" value="P-loop_NTPase"/>
</dbReference>
<gene>
    <name evidence="9" type="primary">rho</name>
    <name evidence="13" type="ORF">BOW52_00040</name>
</gene>
<comment type="subunit">
    <text evidence="9">Homohexamer. The homohexamer assembles into an open ring structure.</text>
</comment>
<dbReference type="SUPFAM" id="SSF52540">
    <property type="entry name" value="P-loop containing nucleoside triphosphate hydrolases"/>
    <property type="match status" value="1"/>
</dbReference>
<keyword evidence="14" id="KW-1185">Reference proteome</keyword>
<dbReference type="EMBL" id="MPRK01000001">
    <property type="protein sequence ID" value="OOZ43130.1"/>
    <property type="molecule type" value="Genomic_DNA"/>
</dbReference>
<accession>A0A1T2LDG4</accession>
<dbReference type="CDD" id="cd01128">
    <property type="entry name" value="rho_factor_C"/>
    <property type="match status" value="1"/>
</dbReference>
<dbReference type="InterPro" id="IPR004665">
    <property type="entry name" value="Term_rho"/>
</dbReference>
<dbReference type="SUPFAM" id="SSF68912">
    <property type="entry name" value="Rho N-terminal domain-like"/>
    <property type="match status" value="1"/>
</dbReference>
<evidence type="ECO:0000256" key="2">
    <source>
        <dbReference type="ARBA" id="ARBA00022741"/>
    </source>
</evidence>
<evidence type="ECO:0000256" key="6">
    <source>
        <dbReference type="ARBA" id="ARBA00022884"/>
    </source>
</evidence>
<dbReference type="InterPro" id="IPR003593">
    <property type="entry name" value="AAA+_ATPase"/>
</dbReference>
<keyword evidence="4 9" id="KW-0347">Helicase</keyword>
<dbReference type="CDD" id="cd04459">
    <property type="entry name" value="Rho_CSD"/>
    <property type="match status" value="1"/>
</dbReference>
<keyword evidence="3 9" id="KW-0378">Hydrolase</keyword>
<dbReference type="GO" id="GO:0005524">
    <property type="term" value="F:ATP binding"/>
    <property type="evidence" value="ECO:0007669"/>
    <property type="project" value="UniProtKB-UniRule"/>
</dbReference>
<organism evidence="13 14">
    <name type="scientific">Solemya elarraichensis gill symbiont</name>
    <dbReference type="NCBI Taxonomy" id="1918949"/>
    <lineage>
        <taxon>Bacteria</taxon>
        <taxon>Pseudomonadati</taxon>
        <taxon>Pseudomonadota</taxon>
        <taxon>Gammaproteobacteria</taxon>
        <taxon>sulfur-oxidizing symbionts</taxon>
    </lineage>
</organism>
<dbReference type="Gene3D" id="2.40.50.140">
    <property type="entry name" value="Nucleic acid-binding proteins"/>
    <property type="match status" value="1"/>
</dbReference>
<feature type="binding site" evidence="9">
    <location>
        <position position="212"/>
    </location>
    <ligand>
        <name>ATP</name>
        <dbReference type="ChEBI" id="CHEBI:30616"/>
    </ligand>
</feature>
<dbReference type="NCBIfam" id="TIGR00767">
    <property type="entry name" value="rho"/>
    <property type="match status" value="1"/>
</dbReference>
<evidence type="ECO:0000256" key="8">
    <source>
        <dbReference type="ARBA" id="ARBA00023163"/>
    </source>
</evidence>
<comment type="function">
    <text evidence="9">Facilitates transcription termination by a mechanism that involves Rho binding to the nascent RNA, activation of Rho's RNA-dependent ATPase activity, and release of the mRNA from the DNA template.</text>
</comment>
<keyword evidence="7 9" id="KW-0805">Transcription regulation</keyword>
<evidence type="ECO:0000256" key="5">
    <source>
        <dbReference type="ARBA" id="ARBA00022840"/>
    </source>
</evidence>
<name>A0A1T2LDG4_9GAMM</name>
<dbReference type="GO" id="GO:0005829">
    <property type="term" value="C:cytosol"/>
    <property type="evidence" value="ECO:0007669"/>
    <property type="project" value="UniProtKB-ARBA"/>
</dbReference>
<keyword evidence="6 9" id="KW-0694">RNA-binding</keyword>
<dbReference type="FunFam" id="3.40.50.300:FF:000072">
    <property type="entry name" value="Transcription termination factor Rho"/>
    <property type="match status" value="1"/>
</dbReference>
<dbReference type="Gene3D" id="1.10.720.10">
    <property type="match status" value="1"/>
</dbReference>
<dbReference type="SUPFAM" id="SSF50249">
    <property type="entry name" value="Nucleic acid-binding proteins"/>
    <property type="match status" value="1"/>
</dbReference>
<dbReference type="Pfam" id="PF07498">
    <property type="entry name" value="Rho_N"/>
    <property type="match status" value="1"/>
</dbReference>
<dbReference type="Pfam" id="PF07497">
    <property type="entry name" value="Rho_RNA_bind"/>
    <property type="match status" value="1"/>
</dbReference>
<dbReference type="PANTHER" id="PTHR46425">
    <property type="entry name" value="TRANSCRIPTION TERMINATION FACTOR RHO"/>
    <property type="match status" value="1"/>
</dbReference>
<dbReference type="Proteomes" id="UP000190198">
    <property type="component" value="Unassembled WGS sequence"/>
</dbReference>
<dbReference type="RefSeq" id="WP_078475824.1">
    <property type="nucleotide sequence ID" value="NZ_MPRK01000001.1"/>
</dbReference>
<dbReference type="GO" id="GO:0003723">
    <property type="term" value="F:RNA binding"/>
    <property type="evidence" value="ECO:0007669"/>
    <property type="project" value="UniProtKB-UniRule"/>
</dbReference>
<dbReference type="GO" id="GO:0008186">
    <property type="term" value="F:ATP-dependent activity, acting on RNA"/>
    <property type="evidence" value="ECO:0007669"/>
    <property type="project" value="UniProtKB-UniRule"/>
</dbReference>
<evidence type="ECO:0000256" key="7">
    <source>
        <dbReference type="ARBA" id="ARBA00023015"/>
    </source>
</evidence>
<dbReference type="InterPro" id="IPR012340">
    <property type="entry name" value="NA-bd_OB-fold"/>
</dbReference>
<protein>
    <recommendedName>
        <fullName evidence="9 10">Transcription termination factor Rho</fullName>
        <ecNumber evidence="9 10">3.6.4.-</ecNumber>
    </recommendedName>
    <alternativeName>
        <fullName evidence="9">ATP-dependent helicase Rho</fullName>
    </alternativeName>
</protein>
<dbReference type="PROSITE" id="PS51856">
    <property type="entry name" value="RHO_RNA_BD"/>
    <property type="match status" value="1"/>
</dbReference>
<evidence type="ECO:0000256" key="10">
    <source>
        <dbReference type="NCBIfam" id="TIGR00767"/>
    </source>
</evidence>
<evidence type="ECO:0000313" key="14">
    <source>
        <dbReference type="Proteomes" id="UP000190198"/>
    </source>
</evidence>
<dbReference type="GO" id="GO:0016787">
    <property type="term" value="F:hydrolase activity"/>
    <property type="evidence" value="ECO:0007669"/>
    <property type="project" value="UniProtKB-KW"/>
</dbReference>
<dbReference type="HAMAP" id="MF_01884">
    <property type="entry name" value="Rho"/>
    <property type="match status" value="1"/>
</dbReference>
<dbReference type="SMART" id="SM00382">
    <property type="entry name" value="AAA"/>
    <property type="match status" value="1"/>
</dbReference>
<feature type="binding site" evidence="9">
    <location>
        <begin position="181"/>
        <end position="186"/>
    </location>
    <ligand>
        <name>ATP</name>
        <dbReference type="ChEBI" id="CHEBI:30616"/>
    </ligand>
</feature>
<dbReference type="InterPro" id="IPR036269">
    <property type="entry name" value="Rho_N_sf"/>
</dbReference>
<dbReference type="SMART" id="SM00357">
    <property type="entry name" value="CSP"/>
    <property type="match status" value="1"/>
</dbReference>
<dbReference type="InterPro" id="IPR041703">
    <property type="entry name" value="Rho_factor_ATP-bd"/>
</dbReference>